<feature type="domain" description="Malate synthase TIM barrel" evidence="8">
    <location>
        <begin position="176"/>
        <end position="420"/>
    </location>
</feature>
<dbReference type="CDD" id="cd00727">
    <property type="entry name" value="malate_synt_A"/>
    <property type="match status" value="1"/>
</dbReference>
<dbReference type="Proteomes" id="UP000199109">
    <property type="component" value="Unassembled WGS sequence"/>
</dbReference>
<feature type="active site" description="Proton donor" evidence="7">
    <location>
        <position position="462"/>
    </location>
</feature>
<dbReference type="Gene3D" id="1.20.1220.12">
    <property type="entry name" value="Malate synthase, domain III"/>
    <property type="match status" value="1"/>
</dbReference>
<dbReference type="STRING" id="641691.SAMN05421636_11510"/>
<evidence type="ECO:0000313" key="12">
    <source>
        <dbReference type="Proteomes" id="UP000199109"/>
    </source>
</evidence>
<dbReference type="Pfam" id="PF01274">
    <property type="entry name" value="MS_TIM-barrel"/>
    <property type="match status" value="1"/>
</dbReference>
<dbReference type="InterPro" id="IPR011076">
    <property type="entry name" value="Malate_synth_sf"/>
</dbReference>
<dbReference type="InterPro" id="IPR048356">
    <property type="entry name" value="MS_N"/>
</dbReference>
<dbReference type="AlphaFoldDB" id="A0A1G7IXR0"/>
<dbReference type="InterPro" id="IPR006252">
    <property type="entry name" value="Malate_synthA"/>
</dbReference>
<dbReference type="PANTHER" id="PTHR42902:SF1">
    <property type="entry name" value="MALATE SYNTHASE 1-RELATED"/>
    <property type="match status" value="1"/>
</dbReference>
<dbReference type="GO" id="GO:0006097">
    <property type="term" value="P:glyoxylate cycle"/>
    <property type="evidence" value="ECO:0007669"/>
    <property type="project" value="UniProtKB-KW"/>
</dbReference>
<name>A0A1G7IXR0_9FLAO</name>
<keyword evidence="3" id="KW-0329">Glyoxylate bypass</keyword>
<evidence type="ECO:0000313" key="11">
    <source>
        <dbReference type="EMBL" id="SDF17405.1"/>
    </source>
</evidence>
<feature type="domain" description="Malate synthase C-terminal" evidence="10">
    <location>
        <begin position="427"/>
        <end position="548"/>
    </location>
</feature>
<protein>
    <recommendedName>
        <fullName evidence="2">malate synthase</fullName>
        <ecNumber evidence="2">2.3.3.9</ecNumber>
    </recommendedName>
</protein>
<feature type="domain" description="Malate synthase N-terminal" evidence="9">
    <location>
        <begin position="23"/>
        <end position="84"/>
    </location>
</feature>
<reference evidence="11 12" key="1">
    <citation type="submission" date="2016-10" db="EMBL/GenBank/DDBJ databases">
        <authorList>
            <person name="de Groot N.N."/>
        </authorList>
    </citation>
    <scope>NUCLEOTIDE SEQUENCE [LARGE SCALE GENOMIC DNA]</scope>
    <source>
        <strain evidence="11 12">DSM 23421</strain>
    </source>
</reference>
<evidence type="ECO:0000256" key="4">
    <source>
        <dbReference type="ARBA" id="ARBA00022532"/>
    </source>
</evidence>
<evidence type="ECO:0000259" key="10">
    <source>
        <dbReference type="Pfam" id="PF20659"/>
    </source>
</evidence>
<evidence type="ECO:0000259" key="9">
    <source>
        <dbReference type="Pfam" id="PF20656"/>
    </source>
</evidence>
<evidence type="ECO:0000256" key="5">
    <source>
        <dbReference type="ARBA" id="ARBA00022679"/>
    </source>
</evidence>
<evidence type="ECO:0000256" key="3">
    <source>
        <dbReference type="ARBA" id="ARBA00022435"/>
    </source>
</evidence>
<dbReference type="GO" id="GO:0004474">
    <property type="term" value="F:malate synthase activity"/>
    <property type="evidence" value="ECO:0007669"/>
    <property type="project" value="UniProtKB-EC"/>
</dbReference>
<dbReference type="GO" id="GO:0006099">
    <property type="term" value="P:tricarboxylic acid cycle"/>
    <property type="evidence" value="ECO:0007669"/>
    <property type="project" value="UniProtKB-KW"/>
</dbReference>
<sequence length="550" mass="63111">MNEKQRELRETHKDMPQLNFKINGVEIKGEIESGFESILTKEAIEFVVKLHRKFNGTRKHLLEDRWKRQKEIDKGVFPDFLEETISIREGNWQVGNIPDDLQDRRTEITGPVDRKMVINALNSGAKVFMADLEDASSPTWHNCLDGQINLKDAVRKRIDFTAPNGKDYKLKDETAVLMVRPRGWHLTEKHIEVDSEPMSASLFDFGMYFFHNAKELMSKGSGPYYYIPKLENHKEARLWNDVFIYAQQTLGIPVGTIKVTVLLETILASFEIEEILFELKDHIVGMNAGRWDYIFSVIKKFRNHKDFILPDRDQITMNVHFMKSYAELLVKLCHKRGAHAIGGMSAFIPSKNEKSNKLAFEKVTKDKKNEASQGYDGTWVAHPFLVPIAMEQFNNEFGDKPHQKHVLRKEVTVNGKDLIDTSIKEGKITEAGLRLNINVGILYIESWLQGVGAAALYDLMEDAATAEISRAQVWQWLHNDSVSLDDGRIINLPLYEKLFEEEKSKAAELLGKERTSTGKLEIAARLFDSMVRTQDFEDFLTLDAYNKLKG</sequence>
<dbReference type="Gene3D" id="3.20.20.360">
    <property type="entry name" value="Malate synthase, domain 3"/>
    <property type="match status" value="1"/>
</dbReference>
<evidence type="ECO:0000256" key="2">
    <source>
        <dbReference type="ARBA" id="ARBA00012636"/>
    </source>
</evidence>
<evidence type="ECO:0000256" key="1">
    <source>
        <dbReference type="ARBA" id="ARBA00006394"/>
    </source>
</evidence>
<dbReference type="InterPro" id="IPR001465">
    <property type="entry name" value="Malate_synthase_TIM"/>
</dbReference>
<dbReference type="NCBIfam" id="TIGR01344">
    <property type="entry name" value="malate_syn_A"/>
    <property type="match status" value="1"/>
</dbReference>
<keyword evidence="5" id="KW-0808">Transferase</keyword>
<dbReference type="FunFam" id="3.20.20.360:FF:000001">
    <property type="entry name" value="Malate synthase"/>
    <property type="match status" value="1"/>
</dbReference>
<feature type="active site" description="Proton acceptor" evidence="7">
    <location>
        <position position="180"/>
    </location>
</feature>
<dbReference type="PIRSF" id="PIRSF001363">
    <property type="entry name" value="Malate_synth"/>
    <property type="match status" value="1"/>
</dbReference>
<gene>
    <name evidence="11" type="ORF">SAMN05421636_11510</name>
</gene>
<keyword evidence="4" id="KW-0816">Tricarboxylic acid cycle</keyword>
<evidence type="ECO:0000256" key="6">
    <source>
        <dbReference type="ARBA" id="ARBA00047918"/>
    </source>
</evidence>
<dbReference type="SUPFAM" id="SSF51645">
    <property type="entry name" value="Malate synthase G"/>
    <property type="match status" value="1"/>
</dbReference>
<evidence type="ECO:0000256" key="7">
    <source>
        <dbReference type="PIRSR" id="PIRSR001363-1"/>
    </source>
</evidence>
<dbReference type="EC" id="2.3.3.9" evidence="2"/>
<dbReference type="GO" id="GO:0005737">
    <property type="term" value="C:cytoplasm"/>
    <property type="evidence" value="ECO:0007669"/>
    <property type="project" value="TreeGrafter"/>
</dbReference>
<keyword evidence="12" id="KW-1185">Reference proteome</keyword>
<accession>A0A1G7IXR0</accession>
<dbReference type="RefSeq" id="WP_317040784.1">
    <property type="nucleotide sequence ID" value="NZ_FNAO01000015.1"/>
</dbReference>
<dbReference type="InterPro" id="IPR044856">
    <property type="entry name" value="Malate_synth_C_sf"/>
</dbReference>
<dbReference type="FunFam" id="1.20.1220.12:FF:000001">
    <property type="entry name" value="Malate synthase"/>
    <property type="match status" value="1"/>
</dbReference>
<dbReference type="InterPro" id="IPR046363">
    <property type="entry name" value="MS_N_TIM-barrel_dom"/>
</dbReference>
<proteinExistence type="inferred from homology"/>
<organism evidence="11 12">
    <name type="scientific">Pricia antarctica</name>
    <dbReference type="NCBI Taxonomy" id="641691"/>
    <lineage>
        <taxon>Bacteria</taxon>
        <taxon>Pseudomonadati</taxon>
        <taxon>Bacteroidota</taxon>
        <taxon>Flavobacteriia</taxon>
        <taxon>Flavobacteriales</taxon>
        <taxon>Flavobacteriaceae</taxon>
        <taxon>Pricia</taxon>
    </lineage>
</organism>
<comment type="catalytic activity">
    <reaction evidence="6">
        <text>glyoxylate + acetyl-CoA + H2O = (S)-malate + CoA + H(+)</text>
        <dbReference type="Rhea" id="RHEA:18181"/>
        <dbReference type="ChEBI" id="CHEBI:15377"/>
        <dbReference type="ChEBI" id="CHEBI:15378"/>
        <dbReference type="ChEBI" id="CHEBI:15589"/>
        <dbReference type="ChEBI" id="CHEBI:36655"/>
        <dbReference type="ChEBI" id="CHEBI:57287"/>
        <dbReference type="ChEBI" id="CHEBI:57288"/>
        <dbReference type="EC" id="2.3.3.9"/>
    </reaction>
</comment>
<dbReference type="EMBL" id="FNAO01000015">
    <property type="protein sequence ID" value="SDF17405.1"/>
    <property type="molecule type" value="Genomic_DNA"/>
</dbReference>
<comment type="similarity">
    <text evidence="1">Belongs to the malate synthase family.</text>
</comment>
<dbReference type="PANTHER" id="PTHR42902">
    <property type="entry name" value="MALATE SYNTHASE"/>
    <property type="match status" value="1"/>
</dbReference>
<evidence type="ECO:0000259" key="8">
    <source>
        <dbReference type="Pfam" id="PF01274"/>
    </source>
</evidence>
<dbReference type="InterPro" id="IPR048355">
    <property type="entry name" value="MS_C"/>
</dbReference>
<dbReference type="Pfam" id="PF20659">
    <property type="entry name" value="MS_C"/>
    <property type="match status" value="1"/>
</dbReference>
<dbReference type="Pfam" id="PF20656">
    <property type="entry name" value="MS_N"/>
    <property type="match status" value="1"/>
</dbReference>